<evidence type="ECO:0000259" key="9">
    <source>
        <dbReference type="PROSITE" id="PS51144"/>
    </source>
</evidence>
<dbReference type="SUPFAM" id="SSF51069">
    <property type="entry name" value="Carbonic anhydrase"/>
    <property type="match status" value="1"/>
</dbReference>
<keyword evidence="6 8" id="KW-0456">Lyase</keyword>
<dbReference type="Gene3D" id="3.10.200.10">
    <property type="entry name" value="Alpha carbonic anhydrase"/>
    <property type="match status" value="1"/>
</dbReference>
<dbReference type="PANTHER" id="PTHR18952">
    <property type="entry name" value="CARBONIC ANHYDRASE"/>
    <property type="match status" value="1"/>
</dbReference>
<evidence type="ECO:0000256" key="1">
    <source>
        <dbReference type="ARBA" id="ARBA00002904"/>
    </source>
</evidence>
<proteinExistence type="inferred from homology"/>
<dbReference type="EC" id="4.2.1.1" evidence="3 8"/>
<dbReference type="AlphaFoldDB" id="A0A834RBR0"/>
<comment type="cofactor">
    <cofactor evidence="8">
        <name>Zn(2+)</name>
        <dbReference type="ChEBI" id="CHEBI:29105"/>
    </cofactor>
</comment>
<evidence type="ECO:0000256" key="5">
    <source>
        <dbReference type="ARBA" id="ARBA00022833"/>
    </source>
</evidence>
<organism evidence="10">
    <name type="scientific">Sarcoptes scabiei</name>
    <name type="common">Itch mite</name>
    <name type="synonym">Acarus scabiei</name>
    <dbReference type="NCBI Taxonomy" id="52283"/>
    <lineage>
        <taxon>Eukaryota</taxon>
        <taxon>Metazoa</taxon>
        <taxon>Ecdysozoa</taxon>
        <taxon>Arthropoda</taxon>
        <taxon>Chelicerata</taxon>
        <taxon>Arachnida</taxon>
        <taxon>Acari</taxon>
        <taxon>Acariformes</taxon>
        <taxon>Sarcoptiformes</taxon>
        <taxon>Astigmata</taxon>
        <taxon>Psoroptidia</taxon>
        <taxon>Sarcoptoidea</taxon>
        <taxon>Sarcoptidae</taxon>
        <taxon>Sarcoptinae</taxon>
        <taxon>Sarcoptes</taxon>
    </lineage>
</organism>
<dbReference type="InterPro" id="IPR001148">
    <property type="entry name" value="CA_dom"/>
</dbReference>
<dbReference type="OrthoDB" id="429145at2759"/>
<dbReference type="PROSITE" id="PS00162">
    <property type="entry name" value="ALPHA_CA_1"/>
    <property type="match status" value="1"/>
</dbReference>
<dbReference type="PROSITE" id="PS51144">
    <property type="entry name" value="ALPHA_CA_2"/>
    <property type="match status" value="1"/>
</dbReference>
<reference evidence="11" key="3">
    <citation type="submission" date="2022-06" db="UniProtKB">
        <authorList>
            <consortium name="EnsemblMetazoa"/>
        </authorList>
    </citation>
    <scope>IDENTIFICATION</scope>
</reference>
<dbReference type="EnsemblMetazoa" id="SSS_3047s_mrna">
    <property type="protein sequence ID" value="KAF7493594.1"/>
    <property type="gene ID" value="SSS_3047"/>
</dbReference>
<feature type="domain" description="Alpha-carbonic anhydrase" evidence="9">
    <location>
        <begin position="1"/>
        <end position="221"/>
    </location>
</feature>
<dbReference type="InterPro" id="IPR023561">
    <property type="entry name" value="Carbonic_anhydrase_a-class"/>
</dbReference>
<reference evidence="12" key="1">
    <citation type="journal article" date="2020" name="PLoS Negl. Trop. Dis.">
        <title>High-quality nuclear genome for Sarcoptes scabiei-A critical resource for a neglected parasite.</title>
        <authorList>
            <person name="Korhonen P.K."/>
            <person name="Gasser R.B."/>
            <person name="Ma G."/>
            <person name="Wang T."/>
            <person name="Stroehlein A.J."/>
            <person name="Young N.D."/>
            <person name="Ang C.S."/>
            <person name="Fernando D.D."/>
            <person name="Lu H.C."/>
            <person name="Taylor S."/>
            <person name="Reynolds S.L."/>
            <person name="Mofiz E."/>
            <person name="Najaraj S.H."/>
            <person name="Gowda H."/>
            <person name="Madugundu A."/>
            <person name="Renuse S."/>
            <person name="Holt D."/>
            <person name="Pandey A."/>
            <person name="Papenfuss A.T."/>
            <person name="Fischer K."/>
        </authorList>
    </citation>
    <scope>NUCLEOTIDE SEQUENCE [LARGE SCALE GENOMIC DNA]</scope>
</reference>
<gene>
    <name evidence="10" type="ORF">SSS_3047</name>
</gene>
<evidence type="ECO:0000256" key="7">
    <source>
        <dbReference type="ARBA" id="ARBA00048348"/>
    </source>
</evidence>
<evidence type="ECO:0000256" key="4">
    <source>
        <dbReference type="ARBA" id="ARBA00022723"/>
    </source>
</evidence>
<comment type="catalytic activity">
    <reaction evidence="7 8">
        <text>hydrogencarbonate + H(+) = CO2 + H2O</text>
        <dbReference type="Rhea" id="RHEA:10748"/>
        <dbReference type="ChEBI" id="CHEBI:15377"/>
        <dbReference type="ChEBI" id="CHEBI:15378"/>
        <dbReference type="ChEBI" id="CHEBI:16526"/>
        <dbReference type="ChEBI" id="CHEBI:17544"/>
        <dbReference type="EC" id="4.2.1.1"/>
    </reaction>
</comment>
<evidence type="ECO:0000256" key="3">
    <source>
        <dbReference type="ARBA" id="ARBA00012925"/>
    </source>
</evidence>
<evidence type="ECO:0000256" key="2">
    <source>
        <dbReference type="ARBA" id="ARBA00010718"/>
    </source>
</evidence>
<name>A0A834RBR0_SARSC</name>
<dbReference type="CDD" id="cd00326">
    <property type="entry name" value="alpha_CA"/>
    <property type="match status" value="1"/>
</dbReference>
<comment type="similarity">
    <text evidence="2 8">Belongs to the alpha-carbonic anhydrase family.</text>
</comment>
<dbReference type="EMBL" id="WVUK01000055">
    <property type="protein sequence ID" value="KAF7493594.1"/>
    <property type="molecule type" value="Genomic_DNA"/>
</dbReference>
<sequence>MKLSLINYDRPTNNFLVNNNGHSVQFDYVGHSSAVPKLTGSALRNRKYRLAQLHFHWGSSRHQGSEHQINHREFPAEMHLVHFDEKYPSLTEALRAMDGSVTVLGVFIKIKNYNPDFEPIANILDHFYYDPERIERQLQSEINLKKFLPKQYERFYRYRGSLTTPPCTEGLIWLVLSQPIEISSSQLKKFWPIFDPKTGDKLANNFRDLQDLNDRLIESSFEIGNENKSTQLLSSCHKNLLLIIILINSIVFNFTKINLGH</sequence>
<dbReference type="GO" id="GO:0008270">
    <property type="term" value="F:zinc ion binding"/>
    <property type="evidence" value="ECO:0007669"/>
    <property type="project" value="UniProtKB-UniRule"/>
</dbReference>
<dbReference type="SMART" id="SM01057">
    <property type="entry name" value="Carb_anhydrase"/>
    <property type="match status" value="1"/>
</dbReference>
<protein>
    <recommendedName>
        <fullName evidence="3 8">Carbonic anhydrase</fullName>
        <ecNumber evidence="3 8">4.2.1.1</ecNumber>
    </recommendedName>
</protein>
<evidence type="ECO:0000313" key="10">
    <source>
        <dbReference type="EMBL" id="KAF7493594.1"/>
    </source>
</evidence>
<dbReference type="GO" id="GO:0004089">
    <property type="term" value="F:carbonate dehydratase activity"/>
    <property type="evidence" value="ECO:0007669"/>
    <property type="project" value="UniProtKB-UniRule"/>
</dbReference>
<keyword evidence="4 8" id="KW-0479">Metal-binding</keyword>
<dbReference type="Pfam" id="PF00194">
    <property type="entry name" value="Carb_anhydrase"/>
    <property type="match status" value="1"/>
</dbReference>
<keyword evidence="5 8" id="KW-0862">Zinc</keyword>
<dbReference type="InterPro" id="IPR018338">
    <property type="entry name" value="Carbonic_anhydrase_a-class_CS"/>
</dbReference>
<evidence type="ECO:0000256" key="8">
    <source>
        <dbReference type="RuleBase" id="RU367011"/>
    </source>
</evidence>
<dbReference type="Proteomes" id="UP000070412">
    <property type="component" value="Unassembled WGS sequence"/>
</dbReference>
<dbReference type="PANTHER" id="PTHR18952:SF265">
    <property type="entry name" value="CARBONIC ANHYDRASE"/>
    <property type="match status" value="1"/>
</dbReference>
<dbReference type="InterPro" id="IPR036398">
    <property type="entry name" value="CA_dom_sf"/>
</dbReference>
<comment type="function">
    <text evidence="1 8">Reversible hydration of carbon dioxide.</text>
</comment>
<keyword evidence="12" id="KW-1185">Reference proteome</keyword>
<reference evidence="10" key="2">
    <citation type="submission" date="2020-01" db="EMBL/GenBank/DDBJ databases">
        <authorList>
            <person name="Korhonen P.K.K."/>
            <person name="Guangxu M.G."/>
            <person name="Wang T.W."/>
            <person name="Stroehlein A.J.S."/>
            <person name="Young N.D."/>
            <person name="Ang C.-S.A."/>
            <person name="Fernando D.W.F."/>
            <person name="Lu H.L."/>
            <person name="Taylor S.T."/>
            <person name="Ehtesham M.E.M."/>
            <person name="Najaraj S.H.N."/>
            <person name="Harsha G.H.G."/>
            <person name="Madugundu A.M."/>
            <person name="Renuse S.R."/>
            <person name="Holt D.H."/>
            <person name="Pandey A.P."/>
            <person name="Papenfuss A.P."/>
            <person name="Gasser R.B.G."/>
            <person name="Fischer K.F."/>
        </authorList>
    </citation>
    <scope>NUCLEOTIDE SEQUENCE</scope>
    <source>
        <strain evidence="10">SSS_KF_BRIS2020</strain>
    </source>
</reference>
<evidence type="ECO:0000313" key="12">
    <source>
        <dbReference type="Proteomes" id="UP000070412"/>
    </source>
</evidence>
<evidence type="ECO:0000313" key="11">
    <source>
        <dbReference type="EnsemblMetazoa" id="KAF7493594.1"/>
    </source>
</evidence>
<evidence type="ECO:0000256" key="6">
    <source>
        <dbReference type="ARBA" id="ARBA00023239"/>
    </source>
</evidence>
<accession>A0A834RBR0</accession>